<dbReference type="GO" id="GO:0008270">
    <property type="term" value="F:zinc ion binding"/>
    <property type="evidence" value="ECO:0007669"/>
    <property type="project" value="UniProtKB-KW"/>
</dbReference>
<feature type="domain" description="SWIM-type" evidence="3">
    <location>
        <begin position="105"/>
        <end position="140"/>
    </location>
</feature>
<protein>
    <submittedName>
        <fullName evidence="4">Putative Zn finger protein</fullName>
    </submittedName>
</protein>
<dbReference type="Proteomes" id="UP000271683">
    <property type="component" value="Unassembled WGS sequence"/>
</dbReference>
<dbReference type="PANTHER" id="PTHR38133">
    <property type="entry name" value="SLR1429 PROTEIN"/>
    <property type="match status" value="1"/>
</dbReference>
<keyword evidence="1" id="KW-0863">Zinc-finger</keyword>
<reference evidence="4 5" key="1">
    <citation type="submission" date="2018-11" db="EMBL/GenBank/DDBJ databases">
        <title>Sequencing the genomes of 1000 actinobacteria strains.</title>
        <authorList>
            <person name="Klenk H.-P."/>
        </authorList>
    </citation>
    <scope>NUCLEOTIDE SEQUENCE [LARGE SCALE GENOMIC DNA]</scope>
    <source>
        <strain evidence="4 5">DSM 43634</strain>
    </source>
</reference>
<dbReference type="PROSITE" id="PS50966">
    <property type="entry name" value="ZF_SWIM"/>
    <property type="match status" value="1"/>
</dbReference>
<name>A0A3N1GW00_9ACTN</name>
<dbReference type="InterPro" id="IPR007527">
    <property type="entry name" value="Znf_SWIM"/>
</dbReference>
<evidence type="ECO:0000256" key="1">
    <source>
        <dbReference type="PROSITE-ProRule" id="PRU00325"/>
    </source>
</evidence>
<keyword evidence="1" id="KW-0862">Zinc</keyword>
<organism evidence="4 5">
    <name type="scientific">Couchioplanes caeruleus</name>
    <dbReference type="NCBI Taxonomy" id="56438"/>
    <lineage>
        <taxon>Bacteria</taxon>
        <taxon>Bacillati</taxon>
        <taxon>Actinomycetota</taxon>
        <taxon>Actinomycetes</taxon>
        <taxon>Micromonosporales</taxon>
        <taxon>Micromonosporaceae</taxon>
        <taxon>Couchioplanes</taxon>
    </lineage>
</organism>
<gene>
    <name evidence="4" type="ORF">EDD30_7494</name>
</gene>
<proteinExistence type="predicted"/>
<evidence type="ECO:0000256" key="2">
    <source>
        <dbReference type="SAM" id="MobiDB-lite"/>
    </source>
</evidence>
<sequence>MTDRYSAPFVAMFEALRMAPTFARGRRDARAGHVRSLTISSSLVVAQVRGPDDTHPFRARIAVRAFGAAQWARVEDDLAAQARYVADLLAGRMPDDIDDVFSGAGLTLLPLSLDEVAMDCTCERWPMPCAHLAATCYALAASFETDPFGVFAWRGRGRDELLVRLSQLRGTSVHEADAAVVPPGDGTAGLGDLADFWGTGTPSAPAPSPPATRPDLLLDQLDPPGLHYGGLPLAELLRPAYLALPPEEPP</sequence>
<dbReference type="EMBL" id="RJKL01000001">
    <property type="protein sequence ID" value="ROP34408.1"/>
    <property type="molecule type" value="Genomic_DNA"/>
</dbReference>
<evidence type="ECO:0000259" key="3">
    <source>
        <dbReference type="PROSITE" id="PS50966"/>
    </source>
</evidence>
<accession>A0A3N1GW00</accession>
<evidence type="ECO:0000313" key="5">
    <source>
        <dbReference type="Proteomes" id="UP000271683"/>
    </source>
</evidence>
<keyword evidence="1" id="KW-0479">Metal-binding</keyword>
<feature type="region of interest" description="Disordered" evidence="2">
    <location>
        <begin position="197"/>
        <end position="216"/>
    </location>
</feature>
<dbReference type="AlphaFoldDB" id="A0A3N1GW00"/>
<comment type="caution">
    <text evidence="4">The sequence shown here is derived from an EMBL/GenBank/DDBJ whole genome shotgun (WGS) entry which is preliminary data.</text>
</comment>
<dbReference type="PANTHER" id="PTHR38133:SF1">
    <property type="entry name" value="SLR1429 PROTEIN"/>
    <property type="match status" value="1"/>
</dbReference>
<evidence type="ECO:0000313" key="4">
    <source>
        <dbReference type="EMBL" id="ROP34408.1"/>
    </source>
</evidence>
<dbReference type="RefSeq" id="WP_244945536.1">
    <property type="nucleotide sequence ID" value="NZ_RJKL01000001.1"/>
</dbReference>